<reference evidence="1" key="2">
    <citation type="submission" date="2021-04" db="EMBL/GenBank/DDBJ databases">
        <authorList>
            <person name="Gilroy R."/>
        </authorList>
    </citation>
    <scope>NUCLEOTIDE SEQUENCE</scope>
    <source>
        <strain evidence="1">5032</strain>
    </source>
</reference>
<proteinExistence type="predicted"/>
<sequence>MAFPRIFQRLFANEGVGPKLRHDIIPWDEESRIASIAPLEAWRQAMIGTPMPMASTTLPAGFMWADGSFASFATYPELKAKYDAGGLTGMLLAYDAQEADISAYPGKFKPDSANPTGLFVPRLNGLFARYWTPGIERQAGSLQEDAFQGHGHVFYAGVSAGSSGGGGYINFSQKNHSSVVRGPESLGGYGTARIADETRPANTALPCIIYLGRPAQV</sequence>
<gene>
    <name evidence="1" type="ORF">H9784_10285</name>
</gene>
<comment type="caution">
    <text evidence="1">The sequence shown here is derived from an EMBL/GenBank/DDBJ whole genome shotgun (WGS) entry which is preliminary data.</text>
</comment>
<dbReference type="Gene3D" id="3.90.1340.10">
    <property type="entry name" value="Phage tail collar domain"/>
    <property type="match status" value="1"/>
</dbReference>
<protein>
    <submittedName>
        <fullName evidence="1">Uncharacterized protein</fullName>
    </submittedName>
</protein>
<name>A0A9D2KQM0_9BACT</name>
<dbReference type="Proteomes" id="UP000823821">
    <property type="component" value="Unassembled WGS sequence"/>
</dbReference>
<dbReference type="AlphaFoldDB" id="A0A9D2KQM0"/>
<evidence type="ECO:0000313" key="1">
    <source>
        <dbReference type="EMBL" id="HJA79932.1"/>
    </source>
</evidence>
<evidence type="ECO:0000313" key="2">
    <source>
        <dbReference type="Proteomes" id="UP000823821"/>
    </source>
</evidence>
<reference evidence="1" key="1">
    <citation type="journal article" date="2021" name="PeerJ">
        <title>Extensive microbial diversity within the chicken gut microbiome revealed by metagenomics and culture.</title>
        <authorList>
            <person name="Gilroy R."/>
            <person name="Ravi A."/>
            <person name="Getino M."/>
            <person name="Pursley I."/>
            <person name="Horton D.L."/>
            <person name="Alikhan N.F."/>
            <person name="Baker D."/>
            <person name="Gharbi K."/>
            <person name="Hall N."/>
            <person name="Watson M."/>
            <person name="Adriaenssens E.M."/>
            <person name="Foster-Nyarko E."/>
            <person name="Jarju S."/>
            <person name="Secka A."/>
            <person name="Antonio M."/>
            <person name="Oren A."/>
            <person name="Chaudhuri R.R."/>
            <person name="La Ragione R."/>
            <person name="Hildebrand F."/>
            <person name="Pallen M.J."/>
        </authorList>
    </citation>
    <scope>NUCLEOTIDE SEQUENCE</scope>
    <source>
        <strain evidence="1">5032</strain>
    </source>
</reference>
<dbReference type="InterPro" id="IPR037053">
    <property type="entry name" value="Phage_tail_collar_dom_sf"/>
</dbReference>
<organism evidence="1 2">
    <name type="scientific">Candidatus Desulfovibrio intestinavium</name>
    <dbReference type="NCBI Taxonomy" id="2838534"/>
    <lineage>
        <taxon>Bacteria</taxon>
        <taxon>Pseudomonadati</taxon>
        <taxon>Thermodesulfobacteriota</taxon>
        <taxon>Desulfovibrionia</taxon>
        <taxon>Desulfovibrionales</taxon>
        <taxon>Desulfovibrionaceae</taxon>
        <taxon>Desulfovibrio</taxon>
    </lineage>
</organism>
<dbReference type="SUPFAM" id="SSF88874">
    <property type="entry name" value="Receptor-binding domain of short tail fibre protein gp12"/>
    <property type="match status" value="1"/>
</dbReference>
<dbReference type="EMBL" id="DWZD01000053">
    <property type="protein sequence ID" value="HJA79932.1"/>
    <property type="molecule type" value="Genomic_DNA"/>
</dbReference>
<accession>A0A9D2KQM0</accession>